<evidence type="ECO:0000256" key="9">
    <source>
        <dbReference type="ARBA" id="ARBA00022860"/>
    </source>
</evidence>
<name>A0A0K2TEJ3_LEPSM</name>
<dbReference type="GO" id="GO:0005634">
    <property type="term" value="C:nucleus"/>
    <property type="evidence" value="ECO:0007669"/>
    <property type="project" value="UniProtKB-ARBA"/>
</dbReference>
<keyword evidence="6 12" id="KW-0547">Nucleotide-binding</keyword>
<keyword evidence="4" id="KW-0723">Serine/threonine-protein kinase</keyword>
<dbReference type="PANTHER" id="PTHR24346:SF77">
    <property type="entry name" value="SERINE THREONINE PROTEIN KINASE"/>
    <property type="match status" value="1"/>
</dbReference>
<evidence type="ECO:0000259" key="14">
    <source>
        <dbReference type="PROSITE" id="PS50011"/>
    </source>
</evidence>
<evidence type="ECO:0000256" key="13">
    <source>
        <dbReference type="SAM" id="MobiDB-lite"/>
    </source>
</evidence>
<evidence type="ECO:0000256" key="3">
    <source>
        <dbReference type="ARBA" id="ARBA00022490"/>
    </source>
</evidence>
<comment type="catalytic activity">
    <reaction evidence="10">
        <text>L-threonyl-[protein] + ATP = O-phospho-L-threonyl-[protein] + ADP + H(+)</text>
        <dbReference type="Rhea" id="RHEA:46608"/>
        <dbReference type="Rhea" id="RHEA-COMP:11060"/>
        <dbReference type="Rhea" id="RHEA-COMP:11605"/>
        <dbReference type="ChEBI" id="CHEBI:15378"/>
        <dbReference type="ChEBI" id="CHEBI:30013"/>
        <dbReference type="ChEBI" id="CHEBI:30616"/>
        <dbReference type="ChEBI" id="CHEBI:61977"/>
        <dbReference type="ChEBI" id="CHEBI:456216"/>
        <dbReference type="EC" id="2.7.11.17"/>
    </reaction>
</comment>
<keyword evidence="9" id="KW-0112">Calmodulin-binding</keyword>
<dbReference type="EC" id="2.7.11.17" evidence="2"/>
<dbReference type="PANTHER" id="PTHR24346">
    <property type="entry name" value="MAP/MICROTUBULE AFFINITY-REGULATING KINASE"/>
    <property type="match status" value="1"/>
</dbReference>
<dbReference type="Gene3D" id="1.10.510.10">
    <property type="entry name" value="Transferase(Phosphotransferase) domain 1"/>
    <property type="match status" value="1"/>
</dbReference>
<dbReference type="OrthoDB" id="68483at2759"/>
<dbReference type="AlphaFoldDB" id="A0A0K2TEJ3"/>
<dbReference type="Pfam" id="PF00069">
    <property type="entry name" value="Pkinase"/>
    <property type="match status" value="1"/>
</dbReference>
<evidence type="ECO:0000256" key="8">
    <source>
        <dbReference type="ARBA" id="ARBA00022840"/>
    </source>
</evidence>
<keyword evidence="8 12" id="KW-0067">ATP-binding</keyword>
<dbReference type="InterPro" id="IPR011009">
    <property type="entry name" value="Kinase-like_dom_sf"/>
</dbReference>
<dbReference type="PROSITE" id="PS00107">
    <property type="entry name" value="PROTEIN_KINASE_ATP"/>
    <property type="match status" value="1"/>
</dbReference>
<feature type="compositionally biased region" description="Basic and acidic residues" evidence="13">
    <location>
        <begin position="632"/>
        <end position="641"/>
    </location>
</feature>
<gene>
    <name evidence="15" type="primary">Dwil\GK12910</name>
</gene>
<evidence type="ECO:0000256" key="1">
    <source>
        <dbReference type="ARBA" id="ARBA00004496"/>
    </source>
</evidence>
<feature type="compositionally biased region" description="Low complexity" evidence="13">
    <location>
        <begin position="135"/>
        <end position="150"/>
    </location>
</feature>
<dbReference type="FunFam" id="3.30.200.20:FF:000429">
    <property type="entry name" value="Calcium/calmodulin-dependent protein kinase kinase"/>
    <property type="match status" value="1"/>
</dbReference>
<proteinExistence type="predicted"/>
<dbReference type="Gene3D" id="3.30.200.20">
    <property type="entry name" value="Phosphorylase Kinase, domain 1"/>
    <property type="match status" value="1"/>
</dbReference>
<evidence type="ECO:0000256" key="10">
    <source>
        <dbReference type="ARBA" id="ARBA00047307"/>
    </source>
</evidence>
<feature type="domain" description="Protein kinase" evidence="14">
    <location>
        <begin position="257"/>
        <end position="542"/>
    </location>
</feature>
<evidence type="ECO:0000256" key="2">
    <source>
        <dbReference type="ARBA" id="ARBA00012434"/>
    </source>
</evidence>
<accession>A0A0K2TEJ3</accession>
<evidence type="ECO:0000256" key="12">
    <source>
        <dbReference type="PROSITE-ProRule" id="PRU10141"/>
    </source>
</evidence>
<organism evidence="15">
    <name type="scientific">Lepeophtheirus salmonis</name>
    <name type="common">Salmon louse</name>
    <name type="synonym">Caligus salmonis</name>
    <dbReference type="NCBI Taxonomy" id="72036"/>
    <lineage>
        <taxon>Eukaryota</taxon>
        <taxon>Metazoa</taxon>
        <taxon>Ecdysozoa</taxon>
        <taxon>Arthropoda</taxon>
        <taxon>Crustacea</taxon>
        <taxon>Multicrustacea</taxon>
        <taxon>Hexanauplia</taxon>
        <taxon>Copepoda</taxon>
        <taxon>Siphonostomatoida</taxon>
        <taxon>Caligidae</taxon>
        <taxon>Lepeophtheirus</taxon>
    </lineage>
</organism>
<dbReference type="InterPro" id="IPR000719">
    <property type="entry name" value="Prot_kinase_dom"/>
</dbReference>
<comment type="catalytic activity">
    <reaction evidence="11">
        <text>L-seryl-[protein] + ATP = O-phospho-L-seryl-[protein] + ADP + H(+)</text>
        <dbReference type="Rhea" id="RHEA:17989"/>
        <dbReference type="Rhea" id="RHEA-COMP:9863"/>
        <dbReference type="Rhea" id="RHEA-COMP:11604"/>
        <dbReference type="ChEBI" id="CHEBI:15378"/>
        <dbReference type="ChEBI" id="CHEBI:29999"/>
        <dbReference type="ChEBI" id="CHEBI:30616"/>
        <dbReference type="ChEBI" id="CHEBI:83421"/>
        <dbReference type="ChEBI" id="CHEBI:456216"/>
        <dbReference type="EC" id="2.7.11.17"/>
    </reaction>
</comment>
<keyword evidence="3" id="KW-0963">Cytoplasm</keyword>
<dbReference type="EMBL" id="HACA01006929">
    <property type="protein sequence ID" value="CDW24290.1"/>
    <property type="molecule type" value="Transcribed_RNA"/>
</dbReference>
<evidence type="ECO:0000313" key="15">
    <source>
        <dbReference type="EMBL" id="CDW24290.1"/>
    </source>
</evidence>
<reference evidence="15" key="1">
    <citation type="submission" date="2014-05" db="EMBL/GenBank/DDBJ databases">
        <authorList>
            <person name="Chronopoulou M."/>
        </authorList>
    </citation>
    <scope>NUCLEOTIDE SEQUENCE</scope>
    <source>
        <tissue evidence="15">Whole organism</tissue>
    </source>
</reference>
<dbReference type="GO" id="GO:0005737">
    <property type="term" value="C:cytoplasm"/>
    <property type="evidence" value="ECO:0007669"/>
    <property type="project" value="UniProtKB-SubCell"/>
</dbReference>
<evidence type="ECO:0000256" key="5">
    <source>
        <dbReference type="ARBA" id="ARBA00022679"/>
    </source>
</evidence>
<dbReference type="PROSITE" id="PS50011">
    <property type="entry name" value="PROTEIN_KINASE_DOM"/>
    <property type="match status" value="1"/>
</dbReference>
<feature type="region of interest" description="Disordered" evidence="13">
    <location>
        <begin position="608"/>
        <end position="641"/>
    </location>
</feature>
<dbReference type="SMART" id="SM00220">
    <property type="entry name" value="S_TKc"/>
    <property type="match status" value="1"/>
</dbReference>
<dbReference type="SUPFAM" id="SSF56112">
    <property type="entry name" value="Protein kinase-like (PK-like)"/>
    <property type="match status" value="1"/>
</dbReference>
<evidence type="ECO:0000256" key="4">
    <source>
        <dbReference type="ARBA" id="ARBA00022527"/>
    </source>
</evidence>
<dbReference type="GO" id="GO:0005516">
    <property type="term" value="F:calmodulin binding"/>
    <property type="evidence" value="ECO:0007669"/>
    <property type="project" value="UniProtKB-KW"/>
</dbReference>
<protein>
    <recommendedName>
        <fullName evidence="2">calcium/calmodulin-dependent protein kinase</fullName>
        <ecNumber evidence="2">2.7.11.17</ecNumber>
    </recommendedName>
</protein>
<keyword evidence="5" id="KW-0808">Transferase</keyword>
<evidence type="ECO:0000256" key="7">
    <source>
        <dbReference type="ARBA" id="ARBA00022777"/>
    </source>
</evidence>
<dbReference type="GO" id="GO:0035556">
    <property type="term" value="P:intracellular signal transduction"/>
    <property type="evidence" value="ECO:0007669"/>
    <property type="project" value="TreeGrafter"/>
</dbReference>
<keyword evidence="7" id="KW-0418">Kinase</keyword>
<evidence type="ECO:0000256" key="11">
    <source>
        <dbReference type="ARBA" id="ARBA00047430"/>
    </source>
</evidence>
<evidence type="ECO:0000256" key="6">
    <source>
        <dbReference type="ARBA" id="ARBA00022741"/>
    </source>
</evidence>
<dbReference type="InterPro" id="IPR017441">
    <property type="entry name" value="Protein_kinase_ATP_BS"/>
</dbReference>
<feature type="region of interest" description="Disordered" evidence="13">
    <location>
        <begin position="119"/>
        <end position="171"/>
    </location>
</feature>
<comment type="subcellular location">
    <subcellularLocation>
        <location evidence="1">Cytoplasm</location>
    </subcellularLocation>
</comment>
<sequence>MSESSTLFNTASKTASVNKLARVRSALKKQFYDGSSNQIANKQSVSTSSSAFRRPKLGDISRLKAIDNEDLPSSLLFSDDNNLIMSSSTTGDSNASSNSSSPKASFTSNFVSVIEGTKNLGLNSGEKQRTDSLTSSSNDSQDQEQQLQDIESSDEDKLVKMNPGSVPLPSKCSTQLKKLIRDYSFKSASSGRGSIDSAMSSNNPSNECELPIFPNLPFSPYGSPNASPRIRRKPLRETKRVNSISEDNGEYVQLNQYKLEQNLGQGSYGIVKLVHNKEDDNHYALKIVSKKKLRRKAGLFGRGVPKRKTASGAIRKQSESPIQKVYREIATMKKLDHPNVTKLVEVLDDPEDENMYMVFELLERGEILEVPTDSPLTEEQAWLAFRDITLGLEYLHYQKIIHRDIKPSNLLRADNGSIKIADLGVCNEFDGHDAFLTNTAGTPAFTPPESLSHKPGDEPFSGKAADIWSMGVTLYSIVYGKVPFHDENILALYNKIRTQPLVFDEDSDISISEELKDIIKRMLVKDPNERITLQELKQHDWVTGYGIYPLLTEEENCVLVEVTDSEVKNSIHTVPKLDTLILVKSMLKNHSFSNPFNSLRARFQSEGRSNSAPGAYDIYLNSTGTTDPSLPKLEEKDKEED</sequence>
<dbReference type="FunFam" id="1.10.510.10:FF:000571">
    <property type="entry name" value="Maternal embryonic leucine zipper kinase"/>
    <property type="match status" value="1"/>
</dbReference>
<dbReference type="GO" id="GO:0004683">
    <property type="term" value="F:calcium/calmodulin-dependent protein kinase activity"/>
    <property type="evidence" value="ECO:0007669"/>
    <property type="project" value="UniProtKB-EC"/>
</dbReference>
<feature type="binding site" evidence="12">
    <location>
        <position position="286"/>
    </location>
    <ligand>
        <name>ATP</name>
        <dbReference type="ChEBI" id="CHEBI:30616"/>
    </ligand>
</feature>
<dbReference type="GO" id="GO:0005524">
    <property type="term" value="F:ATP binding"/>
    <property type="evidence" value="ECO:0007669"/>
    <property type="project" value="UniProtKB-UniRule"/>
</dbReference>